<accession>G3H483</accession>
<organism evidence="1 2">
    <name type="scientific">Cricetulus griseus</name>
    <name type="common">Chinese hamster</name>
    <name type="synonym">Cricetulus barabensis griseus</name>
    <dbReference type="NCBI Taxonomy" id="10029"/>
    <lineage>
        <taxon>Eukaryota</taxon>
        <taxon>Metazoa</taxon>
        <taxon>Chordata</taxon>
        <taxon>Craniata</taxon>
        <taxon>Vertebrata</taxon>
        <taxon>Euteleostomi</taxon>
        <taxon>Mammalia</taxon>
        <taxon>Eutheria</taxon>
        <taxon>Euarchontoglires</taxon>
        <taxon>Glires</taxon>
        <taxon>Rodentia</taxon>
        <taxon>Myomorpha</taxon>
        <taxon>Muroidea</taxon>
        <taxon>Cricetidae</taxon>
        <taxon>Cricetinae</taxon>
        <taxon>Cricetulus</taxon>
    </lineage>
</organism>
<proteinExistence type="predicted"/>
<dbReference type="AlphaFoldDB" id="G3H483"/>
<dbReference type="InParanoid" id="G3H483"/>
<name>G3H483_CRIGR</name>
<protein>
    <submittedName>
        <fullName evidence="1">Uncharacterized protein</fullName>
    </submittedName>
</protein>
<gene>
    <name evidence="1" type="ORF">I79_005083</name>
</gene>
<dbReference type="EMBL" id="JH000137">
    <property type="protein sequence ID" value="EGV97425.1"/>
    <property type="molecule type" value="Genomic_DNA"/>
</dbReference>
<reference evidence="2" key="1">
    <citation type="journal article" date="2011" name="Nat. Biotechnol.">
        <title>The genomic sequence of the Chinese hamster ovary (CHO)-K1 cell line.</title>
        <authorList>
            <person name="Xu X."/>
            <person name="Nagarajan H."/>
            <person name="Lewis N.E."/>
            <person name="Pan S."/>
            <person name="Cai Z."/>
            <person name="Liu X."/>
            <person name="Chen W."/>
            <person name="Xie M."/>
            <person name="Wang W."/>
            <person name="Hammond S."/>
            <person name="Andersen M.R."/>
            <person name="Neff N."/>
            <person name="Passarelli B."/>
            <person name="Koh W."/>
            <person name="Fan H.C."/>
            <person name="Wang J."/>
            <person name="Gui Y."/>
            <person name="Lee K.H."/>
            <person name="Betenbaugh M.J."/>
            <person name="Quake S.R."/>
            <person name="Famili I."/>
            <person name="Palsson B.O."/>
            <person name="Wang J."/>
        </authorList>
    </citation>
    <scope>NUCLEOTIDE SEQUENCE [LARGE SCALE GENOMIC DNA]</scope>
    <source>
        <strain evidence="2">CHO K1 cell line</strain>
    </source>
</reference>
<sequence>MEWVPVMLEEQPPLQMRQKPIASSFPKSAAQVPTPHPASCCCCSPHPHKTCSKMTTAFQSPILHPLVTPLTPATPRPLHPKDPSWGFLGTIPYKVPAKALHPETLLPPP</sequence>
<evidence type="ECO:0000313" key="2">
    <source>
        <dbReference type="Proteomes" id="UP000001075"/>
    </source>
</evidence>
<evidence type="ECO:0000313" key="1">
    <source>
        <dbReference type="EMBL" id="EGV97425.1"/>
    </source>
</evidence>
<dbReference type="Proteomes" id="UP000001075">
    <property type="component" value="Unassembled WGS sequence"/>
</dbReference>